<dbReference type="PANTHER" id="PTHR10543:SF122">
    <property type="entry name" value="CAROTENOID-CLEAVING DIOXYGENASE, MITOCHONDRIAL"/>
    <property type="match status" value="1"/>
</dbReference>
<evidence type="ECO:0000256" key="8">
    <source>
        <dbReference type="ARBA" id="ARBA00023128"/>
    </source>
</evidence>
<dbReference type="OrthoDB" id="407010at2759"/>
<keyword evidence="5" id="KW-0560">Oxidoreductase</keyword>
<comment type="catalytic activity">
    <reaction evidence="20">
        <text>all-trans-beta-carotene + O2 = beta-ionone + all-trans-10'-apo-beta-carotenal</text>
        <dbReference type="Rhea" id="RHEA:26389"/>
        <dbReference type="ChEBI" id="CHEBI:15379"/>
        <dbReference type="ChEBI" id="CHEBI:17579"/>
        <dbReference type="ChEBI" id="CHEBI:32325"/>
        <dbReference type="ChEBI" id="CHEBI:53153"/>
        <dbReference type="EC" id="1.13.11.71"/>
    </reaction>
    <physiologicalReaction direction="left-to-right" evidence="20">
        <dbReference type="Rhea" id="RHEA:26390"/>
    </physiologicalReaction>
</comment>
<comment type="catalytic activity">
    <reaction evidence="21">
        <text>beta-cryptoxanthin + O2 = all-trans-10'-apo-beta-carotenal + (3R)-hydroxy-beta-ionone</text>
        <dbReference type="Rhea" id="RHEA:68440"/>
        <dbReference type="ChEBI" id="CHEBI:10362"/>
        <dbReference type="ChEBI" id="CHEBI:15379"/>
        <dbReference type="ChEBI" id="CHEBI:53153"/>
        <dbReference type="ChEBI" id="CHEBI:53173"/>
    </reaction>
    <physiologicalReaction direction="left-to-right" evidence="21">
        <dbReference type="Rhea" id="RHEA:68441"/>
    </physiologicalReaction>
</comment>
<dbReference type="GO" id="GO:0005739">
    <property type="term" value="C:mitochondrion"/>
    <property type="evidence" value="ECO:0007669"/>
    <property type="project" value="UniProtKB-SubCell"/>
</dbReference>
<evidence type="ECO:0000256" key="21">
    <source>
        <dbReference type="ARBA" id="ARBA00049190"/>
    </source>
</evidence>
<comment type="function">
    <text evidence="13">Broad specificity mitochondrial dioxygenase that mediates the asymmetric oxidative cleavage of carotenoids. Cleaves carotenes (pure hydrocarbon carotenoids) such as all-trans-beta-carotene and lycopene as well as xanthophylls (oxygenated carotenoids) such as zeaxanthin, lutein and beta-cryptoxanthin at both the 9,10 and the 9',10' carbon-carbon double bond. Through its function in carotenoids metabolism regulates oxidative stress and the production of important signaling molecules.</text>
</comment>
<comment type="catalytic activity">
    <reaction evidence="9">
        <text>all-trans-zeaxanthin + O2 = (3R)-3-hydroxy-10'-apo-beta-carotenal + (3R)-hydroxy-beta-ionone</text>
        <dbReference type="Rhea" id="RHEA:68104"/>
        <dbReference type="ChEBI" id="CHEBI:15379"/>
        <dbReference type="ChEBI" id="CHEBI:27547"/>
        <dbReference type="ChEBI" id="CHEBI:53173"/>
        <dbReference type="ChEBI" id="CHEBI:177902"/>
    </reaction>
    <physiologicalReaction direction="left-to-right" evidence="9">
        <dbReference type="Rhea" id="RHEA:68105"/>
    </physiologicalReaction>
</comment>
<keyword evidence="7" id="KW-0443">Lipid metabolism</keyword>
<evidence type="ECO:0000256" key="16">
    <source>
        <dbReference type="ARBA" id="ARBA00047865"/>
    </source>
</evidence>
<dbReference type="GO" id="GO:0042574">
    <property type="term" value="P:retinal metabolic process"/>
    <property type="evidence" value="ECO:0007669"/>
    <property type="project" value="TreeGrafter"/>
</dbReference>
<feature type="binding site" evidence="23">
    <location>
        <position position="252"/>
    </location>
    <ligand>
        <name>Fe cation</name>
        <dbReference type="ChEBI" id="CHEBI:24875"/>
        <note>catalytic</note>
    </ligand>
</feature>
<comment type="catalytic activity">
    <reaction evidence="18">
        <text>all-trans-zeaxanthin + 2 O2 = 4,9-dimethyldodeca-2,4,6,8,10-pentaenedial + 2 (3R)-hydroxy-beta-ionone</text>
        <dbReference type="Rhea" id="RHEA:26393"/>
        <dbReference type="ChEBI" id="CHEBI:15379"/>
        <dbReference type="ChEBI" id="CHEBI:27547"/>
        <dbReference type="ChEBI" id="CHEBI:53171"/>
        <dbReference type="ChEBI" id="CHEBI:53173"/>
    </reaction>
    <physiologicalReaction direction="left-to-right" evidence="18">
        <dbReference type="Rhea" id="RHEA:26394"/>
    </physiologicalReaction>
</comment>
<comment type="catalytic activity">
    <reaction evidence="19">
        <text>lutein + O2 = (3R,6R)-3-hydroxy-10'-apo-alpha-carotenal + (3R)-hydroxy-beta-ionone</text>
        <dbReference type="Rhea" id="RHEA:68432"/>
        <dbReference type="ChEBI" id="CHEBI:15379"/>
        <dbReference type="ChEBI" id="CHEBI:28838"/>
        <dbReference type="ChEBI" id="CHEBI:53173"/>
        <dbReference type="ChEBI" id="CHEBI:177903"/>
    </reaction>
    <physiologicalReaction direction="left-to-right" evidence="19">
        <dbReference type="Rhea" id="RHEA:68433"/>
    </physiologicalReaction>
</comment>
<evidence type="ECO:0000256" key="13">
    <source>
        <dbReference type="ARBA" id="ARBA00045336"/>
    </source>
</evidence>
<feature type="binding site" evidence="23">
    <location>
        <position position="542"/>
    </location>
    <ligand>
        <name>Fe cation</name>
        <dbReference type="ChEBI" id="CHEBI:24875"/>
        <note>catalytic</note>
    </ligand>
</feature>
<comment type="catalytic activity">
    <reaction evidence="15">
        <text>5-cis-lycopene + O2 = 5-cis-10'-apo-lycopenal + (3E,5E)-6,10-dimethylundeca-3,5,9-trien-2-one</text>
        <dbReference type="Rhea" id="RHEA:68444"/>
        <dbReference type="ChEBI" id="CHEBI:15379"/>
        <dbReference type="ChEBI" id="CHEBI:67207"/>
        <dbReference type="ChEBI" id="CHEBI:177905"/>
        <dbReference type="ChEBI" id="CHEBI:177906"/>
    </reaction>
    <physiologicalReaction direction="left-to-right" evidence="15">
        <dbReference type="Rhea" id="RHEA:68445"/>
    </physiologicalReaction>
</comment>
<keyword evidence="25" id="KW-1185">Reference proteome</keyword>
<dbReference type="GO" id="GO:0102076">
    <property type="term" value="F:beta,beta-carotene-9',10'-cleaving oxygenase activity"/>
    <property type="evidence" value="ECO:0007669"/>
    <property type="project" value="UniProtKB-EC"/>
</dbReference>
<evidence type="ECO:0000256" key="19">
    <source>
        <dbReference type="ARBA" id="ARBA00048862"/>
    </source>
</evidence>
<evidence type="ECO:0000256" key="11">
    <source>
        <dbReference type="ARBA" id="ARBA00038847"/>
    </source>
</evidence>
<evidence type="ECO:0000256" key="12">
    <source>
        <dbReference type="ARBA" id="ARBA00040536"/>
    </source>
</evidence>
<keyword evidence="6 23" id="KW-0408">Iron</keyword>
<keyword evidence="8" id="KW-0496">Mitochondrion</keyword>
<evidence type="ECO:0000256" key="7">
    <source>
        <dbReference type="ARBA" id="ARBA00023098"/>
    </source>
</evidence>
<keyword evidence="4" id="KW-0223">Dioxygenase</keyword>
<dbReference type="GO" id="GO:0016121">
    <property type="term" value="P:carotene catabolic process"/>
    <property type="evidence" value="ECO:0007669"/>
    <property type="project" value="TreeGrafter"/>
</dbReference>
<comment type="caution">
    <text evidence="24">The sequence shown here is derived from an EMBL/GenBank/DDBJ whole genome shotgun (WGS) entry which is preliminary data.</text>
</comment>
<evidence type="ECO:0000256" key="1">
    <source>
        <dbReference type="ARBA" id="ARBA00004173"/>
    </source>
</evidence>
<gene>
    <name evidence="24" type="ORF">OFUS_LOCUS2619</name>
</gene>
<evidence type="ECO:0000256" key="14">
    <source>
        <dbReference type="ARBA" id="ARBA00047577"/>
    </source>
</evidence>
<keyword evidence="3 23" id="KW-0479">Metal-binding</keyword>
<evidence type="ECO:0000256" key="10">
    <source>
        <dbReference type="ARBA" id="ARBA00036274"/>
    </source>
</evidence>
<comment type="similarity">
    <text evidence="2">Belongs to the carotenoid oxygenase family.</text>
</comment>
<dbReference type="GO" id="GO:0003834">
    <property type="term" value="F:beta-carotene 15,15'-dioxygenase activity"/>
    <property type="evidence" value="ECO:0007669"/>
    <property type="project" value="TreeGrafter"/>
</dbReference>
<evidence type="ECO:0000313" key="25">
    <source>
        <dbReference type="Proteomes" id="UP000749559"/>
    </source>
</evidence>
<evidence type="ECO:0000256" key="17">
    <source>
        <dbReference type="ARBA" id="ARBA00048043"/>
    </source>
</evidence>
<comment type="catalytic activity">
    <reaction evidence="17">
        <text>all-trans-10'-apo-beta-carotenal + O2 = beta-ionone + 4,9-dimethyldodeca-2,4,6,8,10-pentaenedial</text>
        <dbReference type="Rhea" id="RHEA:68452"/>
        <dbReference type="ChEBI" id="CHEBI:15379"/>
        <dbReference type="ChEBI" id="CHEBI:32325"/>
        <dbReference type="ChEBI" id="CHEBI:53153"/>
        <dbReference type="ChEBI" id="CHEBI:53171"/>
    </reaction>
    <physiologicalReaction direction="left-to-right" evidence="17">
        <dbReference type="Rhea" id="RHEA:68453"/>
    </physiologicalReaction>
</comment>
<evidence type="ECO:0000256" key="6">
    <source>
        <dbReference type="ARBA" id="ARBA00023004"/>
    </source>
</evidence>
<comment type="catalytic activity">
    <reaction evidence="22">
        <text>13-cis-lycopene + O2 = 13-cis-10'-apo-lycopenal + (3E,5E)-6,10-dimethylundeca-3,5,9-trien-2-one</text>
        <dbReference type="Rhea" id="RHEA:68448"/>
        <dbReference type="ChEBI" id="CHEBI:15379"/>
        <dbReference type="ChEBI" id="CHEBI:67207"/>
        <dbReference type="ChEBI" id="CHEBI:177907"/>
        <dbReference type="ChEBI" id="CHEBI:177908"/>
    </reaction>
    <physiologicalReaction direction="left-to-right" evidence="22">
        <dbReference type="Rhea" id="RHEA:68449"/>
    </physiologicalReaction>
</comment>
<name>A0A8S4N3I1_OWEFU</name>
<accession>A0A8S4N3I1</accession>
<organism evidence="24 25">
    <name type="scientific">Owenia fusiformis</name>
    <name type="common">Polychaete worm</name>
    <dbReference type="NCBI Taxonomy" id="6347"/>
    <lineage>
        <taxon>Eukaryota</taxon>
        <taxon>Metazoa</taxon>
        <taxon>Spiralia</taxon>
        <taxon>Lophotrochozoa</taxon>
        <taxon>Annelida</taxon>
        <taxon>Polychaeta</taxon>
        <taxon>Sedentaria</taxon>
        <taxon>Canalipalpata</taxon>
        <taxon>Sabellida</taxon>
        <taxon>Oweniida</taxon>
        <taxon>Oweniidae</taxon>
        <taxon>Owenia</taxon>
    </lineage>
</organism>
<dbReference type="PANTHER" id="PTHR10543">
    <property type="entry name" value="BETA-CAROTENE DIOXYGENASE"/>
    <property type="match status" value="1"/>
</dbReference>
<sequence>MMTSTTAPTMNNNFVKEHDLDTTQDGTIGKLFSSANEHPEPIEAIITGTIPKWIKGGLLRNGPGKFEVGEDKYNHWFDGLALLHRFDFEDGVVKYHSKFLKSDSYVKAMEQNRIVISEFGTFATPDPCKGFLDRFLSKFKPSVSDNNNVNIFPIGDGVYTATETSLLRRIDHETLDTEDKVDLVNLVSVNLSTAHPHYDQDGTYYNIGSNFKAGLYHVIKVKPNVNVSDPVEGAKILNTIKMESRAKPGYYHSFSMSANYIIFHEQPLRMNLLGIMTRPLFKTDIAKLMIFDRKLKSKFHICDKNTGETWPLKFVMEPFLHIHTMNSFEEDGHLVIDMACTDEASPYDDFYLSSFKKMTADDAAPKMKDVKLTQLPRRFVIPLDVTPESSKDVNLVTLSGTTATAILKEDGFVHLTYEPLYTDEFVKMSSGFDFPRINYDFYNTKPYRYCYGAGFDRILVDKLIKLDISTKSGKVWKEDECYPSEPVFVPSPNATEEDEGVVLSVVISPNNAKPTFLLVLDGQSFTELGRATIPYDIPYGMHGMFM</sequence>
<evidence type="ECO:0000256" key="4">
    <source>
        <dbReference type="ARBA" id="ARBA00022964"/>
    </source>
</evidence>
<evidence type="ECO:0000256" key="18">
    <source>
        <dbReference type="ARBA" id="ARBA00048381"/>
    </source>
</evidence>
<feature type="binding site" evidence="23">
    <location>
        <position position="195"/>
    </location>
    <ligand>
        <name>Fe cation</name>
        <dbReference type="ChEBI" id="CHEBI:24875"/>
        <note>catalytic</note>
    </ligand>
</feature>
<dbReference type="Proteomes" id="UP000749559">
    <property type="component" value="Unassembled WGS sequence"/>
</dbReference>
<dbReference type="EMBL" id="CAIIXF020000001">
    <property type="protein sequence ID" value="CAH1775294.1"/>
    <property type="molecule type" value="Genomic_DNA"/>
</dbReference>
<evidence type="ECO:0000256" key="5">
    <source>
        <dbReference type="ARBA" id="ARBA00023002"/>
    </source>
</evidence>
<dbReference type="Pfam" id="PF03055">
    <property type="entry name" value="RPE65"/>
    <property type="match status" value="1"/>
</dbReference>
<feature type="binding site" evidence="23">
    <location>
        <position position="323"/>
    </location>
    <ligand>
        <name>Fe cation</name>
        <dbReference type="ChEBI" id="CHEBI:24875"/>
        <note>catalytic</note>
    </ligand>
</feature>
<comment type="subcellular location">
    <subcellularLocation>
        <location evidence="1">Mitochondrion</location>
    </subcellularLocation>
</comment>
<reference evidence="24" key="1">
    <citation type="submission" date="2022-03" db="EMBL/GenBank/DDBJ databases">
        <authorList>
            <person name="Martin C."/>
        </authorList>
    </citation>
    <scope>NUCLEOTIDE SEQUENCE</scope>
</reference>
<comment type="cofactor">
    <cofactor evidence="23">
        <name>Fe(2+)</name>
        <dbReference type="ChEBI" id="CHEBI:29033"/>
    </cofactor>
    <text evidence="23">Binds 1 Fe(2+) ion per subunit.</text>
</comment>
<comment type="catalytic activity">
    <reaction evidence="14">
        <text>(3R)-3-hydroxy-10'-apo-beta-carotenal + O2 = 4,9-dimethyldodeca-2,4,6,8,10-pentaenedial + (3R)-hydroxy-beta-ionone</text>
        <dbReference type="Rhea" id="RHEA:68424"/>
        <dbReference type="ChEBI" id="CHEBI:15379"/>
        <dbReference type="ChEBI" id="CHEBI:53171"/>
        <dbReference type="ChEBI" id="CHEBI:53173"/>
        <dbReference type="ChEBI" id="CHEBI:177902"/>
    </reaction>
    <physiologicalReaction direction="left-to-right" evidence="14">
        <dbReference type="Rhea" id="RHEA:68425"/>
    </physiologicalReaction>
</comment>
<dbReference type="AlphaFoldDB" id="A0A8S4N3I1"/>
<proteinExistence type="inferred from homology"/>
<comment type="catalytic activity">
    <reaction evidence="16">
        <text>lutein + O2 = (3R,6R)-hydroxy-alpha-ionone + (3R)-3-hydroxy-10'-apo-beta-carotenal</text>
        <dbReference type="Rhea" id="RHEA:68428"/>
        <dbReference type="ChEBI" id="CHEBI:15379"/>
        <dbReference type="ChEBI" id="CHEBI:28838"/>
        <dbReference type="ChEBI" id="CHEBI:177902"/>
        <dbReference type="ChEBI" id="CHEBI:177904"/>
    </reaction>
    <physiologicalReaction direction="left-to-right" evidence="16">
        <dbReference type="Rhea" id="RHEA:68429"/>
    </physiologicalReaction>
</comment>
<evidence type="ECO:0000256" key="22">
    <source>
        <dbReference type="ARBA" id="ARBA00049207"/>
    </source>
</evidence>
<evidence type="ECO:0000256" key="20">
    <source>
        <dbReference type="ARBA" id="ARBA00049156"/>
    </source>
</evidence>
<evidence type="ECO:0000313" key="24">
    <source>
        <dbReference type="EMBL" id="CAH1775294.1"/>
    </source>
</evidence>
<dbReference type="InterPro" id="IPR004294">
    <property type="entry name" value="Carotenoid_Oase"/>
</dbReference>
<evidence type="ECO:0000256" key="23">
    <source>
        <dbReference type="PIRSR" id="PIRSR604294-1"/>
    </source>
</evidence>
<dbReference type="GO" id="GO:0010436">
    <property type="term" value="F:carotenoid dioxygenase activity"/>
    <property type="evidence" value="ECO:0007669"/>
    <property type="project" value="TreeGrafter"/>
</dbReference>
<evidence type="ECO:0000256" key="15">
    <source>
        <dbReference type="ARBA" id="ARBA00047747"/>
    </source>
</evidence>
<protein>
    <recommendedName>
        <fullName evidence="12">Carotenoid-cleaving dioxygenase, mitochondrial</fullName>
        <ecNumber evidence="11">1.13.11.71</ecNumber>
    </recommendedName>
</protein>
<evidence type="ECO:0000256" key="3">
    <source>
        <dbReference type="ARBA" id="ARBA00022723"/>
    </source>
</evidence>
<evidence type="ECO:0000256" key="9">
    <source>
        <dbReference type="ARBA" id="ARBA00035797"/>
    </source>
</evidence>
<dbReference type="GO" id="GO:0046872">
    <property type="term" value="F:metal ion binding"/>
    <property type="evidence" value="ECO:0007669"/>
    <property type="project" value="UniProtKB-KW"/>
</dbReference>
<dbReference type="EC" id="1.13.11.71" evidence="11"/>
<comment type="catalytic activity">
    <reaction evidence="10">
        <text>(3R,6R)-3-hydroxy-10'-apo-alpha-carotenal + O2 = (3R,6R)-hydroxy-alpha-ionone + 4,9-dimethyldodeca-2,4,6,8,10-pentaenedial</text>
        <dbReference type="Rhea" id="RHEA:68436"/>
        <dbReference type="ChEBI" id="CHEBI:15379"/>
        <dbReference type="ChEBI" id="CHEBI:53171"/>
        <dbReference type="ChEBI" id="CHEBI:177903"/>
        <dbReference type="ChEBI" id="CHEBI:177904"/>
    </reaction>
    <physiologicalReaction direction="left-to-right" evidence="10">
        <dbReference type="Rhea" id="RHEA:68437"/>
    </physiologicalReaction>
</comment>
<evidence type="ECO:0000256" key="2">
    <source>
        <dbReference type="ARBA" id="ARBA00006787"/>
    </source>
</evidence>